<feature type="transmembrane region" description="Helical" evidence="1">
    <location>
        <begin position="207"/>
        <end position="223"/>
    </location>
</feature>
<organism evidence="2 3">
    <name type="scientific">Notoacmeibacter marinus</name>
    <dbReference type="NCBI Taxonomy" id="1876515"/>
    <lineage>
        <taxon>Bacteria</taxon>
        <taxon>Pseudomonadati</taxon>
        <taxon>Pseudomonadota</taxon>
        <taxon>Alphaproteobacteria</taxon>
        <taxon>Hyphomicrobiales</taxon>
        <taxon>Notoacmeibacteraceae</taxon>
        <taxon>Notoacmeibacter</taxon>
    </lineage>
</organism>
<dbReference type="AlphaFoldDB" id="A0A231UTY2"/>
<evidence type="ECO:0000313" key="2">
    <source>
        <dbReference type="EMBL" id="OXS99394.1"/>
    </source>
</evidence>
<comment type="caution">
    <text evidence="2">The sequence shown here is derived from an EMBL/GenBank/DDBJ whole genome shotgun (WGS) entry which is preliminary data.</text>
</comment>
<dbReference type="EMBL" id="NBYO01000003">
    <property type="protein sequence ID" value="OXS99394.1"/>
    <property type="molecule type" value="Genomic_DNA"/>
</dbReference>
<feature type="transmembrane region" description="Helical" evidence="1">
    <location>
        <begin position="392"/>
        <end position="412"/>
    </location>
</feature>
<protein>
    <submittedName>
        <fullName evidence="2">Uncharacterized protein</fullName>
    </submittedName>
</protein>
<proteinExistence type="predicted"/>
<keyword evidence="1" id="KW-1133">Transmembrane helix</keyword>
<feature type="transmembrane region" description="Helical" evidence="1">
    <location>
        <begin position="367"/>
        <end position="386"/>
    </location>
</feature>
<gene>
    <name evidence="2" type="ORF">B7H23_14635</name>
</gene>
<reference evidence="3" key="1">
    <citation type="journal article" date="2017" name="Int. J. Syst. Evol. Microbiol.">
        <title>Notoacmeibacter marinus gen. nov., sp. nov., isolated from the gut of a limpet and proposal of Notoacmeibacteraceae fam. nov. in the order Rhizobiales of the class Alphaproteobacteria.</title>
        <authorList>
            <person name="Huang Z."/>
            <person name="Guo F."/>
            <person name="Lai Q."/>
        </authorList>
    </citation>
    <scope>NUCLEOTIDE SEQUENCE [LARGE SCALE GENOMIC DNA]</scope>
    <source>
        <strain evidence="3">XMTR2A4</strain>
    </source>
</reference>
<sequence>MKRLAFVALSIIMISFLNYTIGAICDRFYFVEGFQCLEPQIFDIVFLSLIVIVPSFFLPTDDGGETMVLWYVYFFHIMSAVSGILYLSQINSDYYIFTLFFVVTFTIGSRIIANLQSRFVVVNLDIKTVEYGAVAVSALALATLLTVFSITFILPSITDVYGVRSEYKAAIETTSVRILSYLPIWSGYVFAVVCIFLATISYFRGRTVLALGIFALAATHSLAVFSLAAYKSVAFIFLIVLVLLFVLSRSKSPLLTFLCGLLGVGIFALLIAAAGFNDDGYYHWVRRSMIAPGMNVAYHLELFGLWNSQSYPDAPRLVSETFYGTSGSANTGMLGAGIGRGGLLGVAMQMLVFFVFLAVLKIATRNVPPAFSMALCLPTAYAFTNSSATTTLVTYGAAFIAIFLFLWGSALATRSRTLLLRSGTGSDRYFGNWIQTRVPGR</sequence>
<keyword evidence="1" id="KW-0812">Transmembrane</keyword>
<feature type="transmembrane region" description="Helical" evidence="1">
    <location>
        <begin position="134"/>
        <end position="158"/>
    </location>
</feature>
<dbReference type="Proteomes" id="UP000215405">
    <property type="component" value="Unassembled WGS sequence"/>
</dbReference>
<evidence type="ECO:0000256" key="1">
    <source>
        <dbReference type="SAM" id="Phobius"/>
    </source>
</evidence>
<keyword evidence="1" id="KW-0472">Membrane</keyword>
<feature type="transmembrane region" description="Helical" evidence="1">
    <location>
        <begin position="178"/>
        <end position="200"/>
    </location>
</feature>
<evidence type="ECO:0000313" key="3">
    <source>
        <dbReference type="Proteomes" id="UP000215405"/>
    </source>
</evidence>
<feature type="transmembrane region" description="Helical" evidence="1">
    <location>
        <begin position="229"/>
        <end position="247"/>
    </location>
</feature>
<feature type="transmembrane region" description="Helical" evidence="1">
    <location>
        <begin position="70"/>
        <end position="88"/>
    </location>
</feature>
<name>A0A231UTY2_9HYPH</name>
<dbReference type="RefSeq" id="WP_094078171.1">
    <property type="nucleotide sequence ID" value="NZ_NBYO01000003.1"/>
</dbReference>
<accession>A0A231UTY2</accession>
<feature type="transmembrane region" description="Helical" evidence="1">
    <location>
        <begin position="342"/>
        <end position="360"/>
    </location>
</feature>
<feature type="transmembrane region" description="Helical" evidence="1">
    <location>
        <begin position="41"/>
        <end position="58"/>
    </location>
</feature>
<feature type="transmembrane region" description="Helical" evidence="1">
    <location>
        <begin position="94"/>
        <end position="113"/>
    </location>
</feature>
<keyword evidence="3" id="KW-1185">Reference proteome</keyword>
<feature type="transmembrane region" description="Helical" evidence="1">
    <location>
        <begin position="254"/>
        <end position="276"/>
    </location>
</feature>